<reference evidence="2 3" key="1">
    <citation type="submission" date="2019-12" db="EMBL/GenBank/DDBJ databases">
        <title>Nitratireductor arenosus sp. nov., Isolated from sea sand, Jeju island, South Korea.</title>
        <authorList>
            <person name="Kim W."/>
        </authorList>
    </citation>
    <scope>NUCLEOTIDE SEQUENCE [LARGE SCALE GENOMIC DNA]</scope>
    <source>
        <strain evidence="2 3">CAU 1489</strain>
    </source>
</reference>
<organism evidence="2 3">
    <name type="scientific">Nitratireductor arenosus</name>
    <dbReference type="NCBI Taxonomy" id="2682096"/>
    <lineage>
        <taxon>Bacteria</taxon>
        <taxon>Pseudomonadati</taxon>
        <taxon>Pseudomonadota</taxon>
        <taxon>Alphaproteobacteria</taxon>
        <taxon>Hyphomicrobiales</taxon>
        <taxon>Phyllobacteriaceae</taxon>
        <taxon>Nitratireductor</taxon>
    </lineage>
</organism>
<protein>
    <submittedName>
        <fullName evidence="2">Uncharacterized protein</fullName>
    </submittedName>
</protein>
<gene>
    <name evidence="2" type="ORF">GN330_22765</name>
</gene>
<keyword evidence="1" id="KW-1133">Transmembrane helix</keyword>
<evidence type="ECO:0000256" key="1">
    <source>
        <dbReference type="SAM" id="Phobius"/>
    </source>
</evidence>
<sequence length="60" mass="6614">MNNEDDYTGESGPYADWIVCLCSFAVIAGLFGVLSWLVWTYAPNFPASESAVFVDGESDW</sequence>
<comment type="caution">
    <text evidence="2">The sequence shown here is derived from an EMBL/GenBank/DDBJ whole genome shotgun (WGS) entry which is preliminary data.</text>
</comment>
<keyword evidence="1" id="KW-0812">Transmembrane</keyword>
<proteinExistence type="predicted"/>
<name>A0A844QKB6_9HYPH</name>
<dbReference type="RefSeq" id="WP_156715923.1">
    <property type="nucleotide sequence ID" value="NZ_WPHG01000010.1"/>
</dbReference>
<accession>A0A844QKB6</accession>
<keyword evidence="1" id="KW-0472">Membrane</keyword>
<dbReference type="EMBL" id="WPHG01000010">
    <property type="protein sequence ID" value="MVB00073.1"/>
    <property type="molecule type" value="Genomic_DNA"/>
</dbReference>
<evidence type="ECO:0000313" key="2">
    <source>
        <dbReference type="EMBL" id="MVB00073.1"/>
    </source>
</evidence>
<keyword evidence="3" id="KW-1185">Reference proteome</keyword>
<feature type="transmembrane region" description="Helical" evidence="1">
    <location>
        <begin position="14"/>
        <end position="39"/>
    </location>
</feature>
<dbReference type="Proteomes" id="UP000463224">
    <property type="component" value="Unassembled WGS sequence"/>
</dbReference>
<dbReference type="AlphaFoldDB" id="A0A844QKB6"/>
<evidence type="ECO:0000313" key="3">
    <source>
        <dbReference type="Proteomes" id="UP000463224"/>
    </source>
</evidence>